<feature type="region of interest" description="Disordered" evidence="1">
    <location>
        <begin position="50"/>
        <end position="78"/>
    </location>
</feature>
<evidence type="ECO:0000313" key="2">
    <source>
        <dbReference type="EMBL" id="MPC10736.1"/>
    </source>
</evidence>
<gene>
    <name evidence="2" type="ORF">E2C01_003376</name>
</gene>
<proteinExistence type="predicted"/>
<dbReference type="Proteomes" id="UP000324222">
    <property type="component" value="Unassembled WGS sequence"/>
</dbReference>
<reference evidence="2 3" key="1">
    <citation type="submission" date="2019-05" db="EMBL/GenBank/DDBJ databases">
        <title>Another draft genome of Portunus trituberculatus and its Hox gene families provides insights of decapod evolution.</title>
        <authorList>
            <person name="Jeong J.-H."/>
            <person name="Song I."/>
            <person name="Kim S."/>
            <person name="Choi T."/>
            <person name="Kim D."/>
            <person name="Ryu S."/>
            <person name="Kim W."/>
        </authorList>
    </citation>
    <scope>NUCLEOTIDE SEQUENCE [LARGE SCALE GENOMIC DNA]</scope>
    <source>
        <tissue evidence="2">Muscle</tissue>
    </source>
</reference>
<feature type="compositionally biased region" description="Basic and acidic residues" evidence="1">
    <location>
        <begin position="19"/>
        <end position="29"/>
    </location>
</feature>
<organism evidence="2 3">
    <name type="scientific">Portunus trituberculatus</name>
    <name type="common">Swimming crab</name>
    <name type="synonym">Neptunus trituberculatus</name>
    <dbReference type="NCBI Taxonomy" id="210409"/>
    <lineage>
        <taxon>Eukaryota</taxon>
        <taxon>Metazoa</taxon>
        <taxon>Ecdysozoa</taxon>
        <taxon>Arthropoda</taxon>
        <taxon>Crustacea</taxon>
        <taxon>Multicrustacea</taxon>
        <taxon>Malacostraca</taxon>
        <taxon>Eumalacostraca</taxon>
        <taxon>Eucarida</taxon>
        <taxon>Decapoda</taxon>
        <taxon>Pleocyemata</taxon>
        <taxon>Brachyura</taxon>
        <taxon>Eubrachyura</taxon>
        <taxon>Portunoidea</taxon>
        <taxon>Portunidae</taxon>
        <taxon>Portuninae</taxon>
        <taxon>Portunus</taxon>
    </lineage>
</organism>
<protein>
    <submittedName>
        <fullName evidence="2">Uncharacterized protein</fullName>
    </submittedName>
</protein>
<accession>A0A5B7CQW9</accession>
<comment type="caution">
    <text evidence="2">The sequence shown here is derived from an EMBL/GenBank/DDBJ whole genome shotgun (WGS) entry which is preliminary data.</text>
</comment>
<keyword evidence="3" id="KW-1185">Reference proteome</keyword>
<name>A0A5B7CQW9_PORTR</name>
<evidence type="ECO:0000313" key="3">
    <source>
        <dbReference type="Proteomes" id="UP000324222"/>
    </source>
</evidence>
<feature type="compositionally biased region" description="Gly residues" evidence="1">
    <location>
        <begin position="1"/>
        <end position="11"/>
    </location>
</feature>
<sequence>MRGGCRTGGSRRGGRGRRPWRDYSLRASEHPPSLAARSLLSLPRCVRLPTPLDSIPEYKVTKGTTPSSPPRRWRPRSRPARLLAQPAANVPHRMIDTEQGLLGAVCVRPPAGQCAPVRAAGRRVVARI</sequence>
<dbReference type="AlphaFoldDB" id="A0A5B7CQW9"/>
<dbReference type="EMBL" id="VSRR010000128">
    <property type="protein sequence ID" value="MPC10736.1"/>
    <property type="molecule type" value="Genomic_DNA"/>
</dbReference>
<evidence type="ECO:0000256" key="1">
    <source>
        <dbReference type="SAM" id="MobiDB-lite"/>
    </source>
</evidence>
<feature type="region of interest" description="Disordered" evidence="1">
    <location>
        <begin position="1"/>
        <end position="31"/>
    </location>
</feature>